<dbReference type="SMART" id="SM00558">
    <property type="entry name" value="JmjC"/>
    <property type="match status" value="1"/>
</dbReference>
<feature type="compositionally biased region" description="Low complexity" evidence="4">
    <location>
        <begin position="11"/>
        <end position="22"/>
    </location>
</feature>
<dbReference type="EMBL" id="JACAZE010000021">
    <property type="protein sequence ID" value="KAF7293134.1"/>
    <property type="molecule type" value="Genomic_DNA"/>
</dbReference>
<sequence length="905" mass="99762">MSTVSSLTGVPTTPSARASPAPETFTIPQPDHFYSSDPTPLPPSPTSQGTAYLSPDDDPMASRGIPVFRPTMAEFTDFEQYMTRIECWGRRSGIVKVIPPKEWSDNVEDIKPQLATVKIKSPIEQCMRGRGGLFRVENMEKRKVMSVREWAELCAKDEFKAPGVSQVGVHNKSSTPAPTRRKRKDKDEPKQEPVEPVVLGIASPPNSVSPEPDDTKEAKDAKARNRRVERADKDASFVGSFDPDTDWLPFGTKSSDYTPEFCAKLERSFWRNCGLGRAAWYGADTMGSLFTNATTSWNVASLPSTLSRLLPSSQGLPGVNTPYLYFGMWRASFAWHVEDMDLFSINYIHFGAPKFWYAVPQGRAGALESTMRGYFPKDVSNCPQFLRHKSFLASPTLLAQSAVRPNHLVQQAGEFVITYPRGYHAGFNLGFNCAESVNFALDSWLDEGRKAAVCKCVDFSVRIDVDQLLEDRRIDALEKADPKAAASARAARDGVEIPDANFVDTFTILEQPSSTAASILPKPRSPRKRKPALPFEPEVSPKRPRMSSAPSAYPNQTPSVAGPSRLASYSHSHSHPGPSSLKVTLKLGPAPPQQQPTYGFPCCVCVDTNTQGLVRVHDLPALWRELCPTARIHYPNEQNSSGVWMIHEQCASTLPETWVDTTSSGERVAFGVDGIVRARWTALKCSVCSRADAKSHGALIQCTKGKCSKAFHVSCARDGSRFGILYTILREVEKEVVLLAPAPYSAGGSAAAPDAQVLKIIKKIEFEALCPQHNPIVVAERRATKEDAMRAEVLALPPFARVKIRVSSGQFEVTIVRVLEEKRSVEVLWDASEVREVKWANLILVPNSYSVVPQPQLASTQTIMNHPPPHPHLSGPGTAPTTNPHWSQGDPYPQQPYYDSSSRHV</sequence>
<feature type="region of interest" description="Disordered" evidence="4">
    <location>
        <begin position="514"/>
        <end position="590"/>
    </location>
</feature>
<dbReference type="InterPro" id="IPR013083">
    <property type="entry name" value="Znf_RING/FYVE/PHD"/>
</dbReference>
<reference evidence="7" key="1">
    <citation type="submission" date="2020-05" db="EMBL/GenBank/DDBJ databases">
        <title>Mycena genomes resolve the evolution of fungal bioluminescence.</title>
        <authorList>
            <person name="Tsai I.J."/>
        </authorList>
    </citation>
    <scope>NUCLEOTIDE SEQUENCE</scope>
    <source>
        <strain evidence="7">110903Hualien_Pintung</strain>
    </source>
</reference>
<name>A0A8H6S588_MYCCL</name>
<dbReference type="OrthoDB" id="9547406at2759"/>
<dbReference type="PANTHER" id="PTHR10694:SF7">
    <property type="entry name" value="[HISTONE H3]-TRIMETHYL-L-LYSINE(9) DEMETHYLASE"/>
    <property type="match status" value="1"/>
</dbReference>
<protein>
    <submittedName>
        <fullName evidence="7">Specific transcriptional repressor</fullName>
    </submittedName>
</protein>
<feature type="domain" description="JmjC" evidence="6">
    <location>
        <begin position="291"/>
        <end position="456"/>
    </location>
</feature>
<feature type="compositionally biased region" description="Basic and acidic residues" evidence="4">
    <location>
        <begin position="213"/>
        <end position="232"/>
    </location>
</feature>
<feature type="region of interest" description="Disordered" evidence="4">
    <location>
        <begin position="1"/>
        <end position="52"/>
    </location>
</feature>
<evidence type="ECO:0000313" key="7">
    <source>
        <dbReference type="EMBL" id="KAF7293134.1"/>
    </source>
</evidence>
<keyword evidence="2" id="KW-0863">Zinc-finger</keyword>
<dbReference type="InterPro" id="IPR003347">
    <property type="entry name" value="JmjC_dom"/>
</dbReference>
<dbReference type="GO" id="GO:0010468">
    <property type="term" value="P:regulation of gene expression"/>
    <property type="evidence" value="ECO:0007669"/>
    <property type="project" value="TreeGrafter"/>
</dbReference>
<evidence type="ECO:0000256" key="1">
    <source>
        <dbReference type="ARBA" id="ARBA00022723"/>
    </source>
</evidence>
<feature type="compositionally biased region" description="Polar residues" evidence="4">
    <location>
        <begin position="548"/>
        <end position="559"/>
    </location>
</feature>
<gene>
    <name evidence="7" type="ORF">HMN09_01191400</name>
</gene>
<feature type="domain" description="JmjN" evidence="5">
    <location>
        <begin position="65"/>
        <end position="106"/>
    </location>
</feature>
<dbReference type="Gene3D" id="3.30.40.10">
    <property type="entry name" value="Zinc/RING finger domain, C3HC4 (zinc finger)"/>
    <property type="match status" value="1"/>
</dbReference>
<keyword evidence="1" id="KW-0479">Metal-binding</keyword>
<dbReference type="PANTHER" id="PTHR10694">
    <property type="entry name" value="LYSINE-SPECIFIC DEMETHYLASE"/>
    <property type="match status" value="1"/>
</dbReference>
<dbReference type="GO" id="GO:0000785">
    <property type="term" value="C:chromatin"/>
    <property type="evidence" value="ECO:0007669"/>
    <property type="project" value="TreeGrafter"/>
</dbReference>
<evidence type="ECO:0000256" key="3">
    <source>
        <dbReference type="ARBA" id="ARBA00022833"/>
    </source>
</evidence>
<evidence type="ECO:0000259" key="6">
    <source>
        <dbReference type="PROSITE" id="PS51184"/>
    </source>
</evidence>
<dbReference type="Pfam" id="PF13771">
    <property type="entry name" value="zf-HC5HC2H"/>
    <property type="match status" value="1"/>
</dbReference>
<dbReference type="Pfam" id="PF02375">
    <property type="entry name" value="JmjN"/>
    <property type="match status" value="1"/>
</dbReference>
<dbReference type="GO" id="GO:0005634">
    <property type="term" value="C:nucleus"/>
    <property type="evidence" value="ECO:0007669"/>
    <property type="project" value="TreeGrafter"/>
</dbReference>
<dbReference type="GO" id="GO:0032454">
    <property type="term" value="F:histone H3K9 demethylase activity"/>
    <property type="evidence" value="ECO:0007669"/>
    <property type="project" value="TreeGrafter"/>
</dbReference>
<feature type="region of interest" description="Disordered" evidence="4">
    <location>
        <begin position="860"/>
        <end position="905"/>
    </location>
</feature>
<evidence type="ECO:0000256" key="2">
    <source>
        <dbReference type="ARBA" id="ARBA00022771"/>
    </source>
</evidence>
<organism evidence="7 8">
    <name type="scientific">Mycena chlorophos</name>
    <name type="common">Agaric fungus</name>
    <name type="synonym">Agaricus chlorophos</name>
    <dbReference type="NCBI Taxonomy" id="658473"/>
    <lineage>
        <taxon>Eukaryota</taxon>
        <taxon>Fungi</taxon>
        <taxon>Dikarya</taxon>
        <taxon>Basidiomycota</taxon>
        <taxon>Agaricomycotina</taxon>
        <taxon>Agaricomycetes</taxon>
        <taxon>Agaricomycetidae</taxon>
        <taxon>Agaricales</taxon>
        <taxon>Marasmiineae</taxon>
        <taxon>Mycenaceae</taxon>
        <taxon>Mycena</taxon>
    </lineage>
</organism>
<comment type="caution">
    <text evidence="7">The sequence shown here is derived from an EMBL/GenBank/DDBJ whole genome shotgun (WGS) entry which is preliminary data.</text>
</comment>
<dbReference type="GO" id="GO:0008270">
    <property type="term" value="F:zinc ion binding"/>
    <property type="evidence" value="ECO:0007669"/>
    <property type="project" value="UniProtKB-KW"/>
</dbReference>
<proteinExistence type="predicted"/>
<keyword evidence="3" id="KW-0862">Zinc</keyword>
<dbReference type="Gene3D" id="2.60.120.650">
    <property type="entry name" value="Cupin"/>
    <property type="match status" value="1"/>
</dbReference>
<dbReference type="PROSITE" id="PS51183">
    <property type="entry name" value="JMJN"/>
    <property type="match status" value="1"/>
</dbReference>
<feature type="compositionally biased region" description="Polar residues" evidence="4">
    <location>
        <begin position="1"/>
        <end position="10"/>
    </location>
</feature>
<evidence type="ECO:0000259" key="5">
    <source>
        <dbReference type="PROSITE" id="PS51183"/>
    </source>
</evidence>
<dbReference type="SMART" id="SM00249">
    <property type="entry name" value="PHD"/>
    <property type="match status" value="1"/>
</dbReference>
<dbReference type="GO" id="GO:0051864">
    <property type="term" value="F:histone H3K36 demethylase activity"/>
    <property type="evidence" value="ECO:0007669"/>
    <property type="project" value="TreeGrafter"/>
</dbReference>
<dbReference type="PROSITE" id="PS51184">
    <property type="entry name" value="JMJC"/>
    <property type="match status" value="1"/>
</dbReference>
<dbReference type="AlphaFoldDB" id="A0A8H6S588"/>
<keyword evidence="8" id="KW-1185">Reference proteome</keyword>
<dbReference type="Proteomes" id="UP000613580">
    <property type="component" value="Unassembled WGS sequence"/>
</dbReference>
<dbReference type="InterPro" id="IPR001965">
    <property type="entry name" value="Znf_PHD"/>
</dbReference>
<dbReference type="InterPro" id="IPR003349">
    <property type="entry name" value="JmjN"/>
</dbReference>
<accession>A0A8H6S588</accession>
<dbReference type="Pfam" id="PF02373">
    <property type="entry name" value="JmjC"/>
    <property type="match status" value="1"/>
</dbReference>
<feature type="region of interest" description="Disordered" evidence="4">
    <location>
        <begin position="165"/>
        <end position="232"/>
    </location>
</feature>
<dbReference type="CDD" id="cd15571">
    <property type="entry name" value="ePHD"/>
    <property type="match status" value="1"/>
</dbReference>
<dbReference type="SMART" id="SM00545">
    <property type="entry name" value="JmjN"/>
    <property type="match status" value="1"/>
</dbReference>
<feature type="compositionally biased region" description="Low complexity" evidence="4">
    <location>
        <begin position="568"/>
        <end position="580"/>
    </location>
</feature>
<dbReference type="SUPFAM" id="SSF51197">
    <property type="entry name" value="Clavaminate synthase-like"/>
    <property type="match status" value="1"/>
</dbReference>
<evidence type="ECO:0000313" key="8">
    <source>
        <dbReference type="Proteomes" id="UP000613580"/>
    </source>
</evidence>
<evidence type="ECO:0000256" key="4">
    <source>
        <dbReference type="SAM" id="MobiDB-lite"/>
    </source>
</evidence>